<reference evidence="3" key="1">
    <citation type="submission" date="2023-07" db="EMBL/GenBank/DDBJ databases">
        <title>draft genome sequence of fig (Ficus carica).</title>
        <authorList>
            <person name="Takahashi T."/>
            <person name="Nishimura K."/>
        </authorList>
    </citation>
    <scope>NUCLEOTIDE SEQUENCE</scope>
</reference>
<evidence type="ECO:0000256" key="2">
    <source>
        <dbReference type="SAM" id="SignalP"/>
    </source>
</evidence>
<evidence type="ECO:0000313" key="3">
    <source>
        <dbReference type="EMBL" id="GMN34962.1"/>
    </source>
</evidence>
<organism evidence="3 4">
    <name type="scientific">Ficus carica</name>
    <name type="common">Common fig</name>
    <dbReference type="NCBI Taxonomy" id="3494"/>
    <lineage>
        <taxon>Eukaryota</taxon>
        <taxon>Viridiplantae</taxon>
        <taxon>Streptophyta</taxon>
        <taxon>Embryophyta</taxon>
        <taxon>Tracheophyta</taxon>
        <taxon>Spermatophyta</taxon>
        <taxon>Magnoliopsida</taxon>
        <taxon>eudicotyledons</taxon>
        <taxon>Gunneridae</taxon>
        <taxon>Pentapetalae</taxon>
        <taxon>rosids</taxon>
        <taxon>fabids</taxon>
        <taxon>Rosales</taxon>
        <taxon>Moraceae</taxon>
        <taxon>Ficeae</taxon>
        <taxon>Ficus</taxon>
    </lineage>
</organism>
<feature type="chain" id="PRO_5041727213" description="Glycine-rich protein" evidence="2">
    <location>
        <begin position="25"/>
        <end position="228"/>
    </location>
</feature>
<feature type="compositionally biased region" description="Basic and acidic residues" evidence="1">
    <location>
        <begin position="195"/>
        <end position="228"/>
    </location>
</feature>
<evidence type="ECO:0000313" key="4">
    <source>
        <dbReference type="Proteomes" id="UP001187192"/>
    </source>
</evidence>
<name>A0AA88CYS2_FICCA</name>
<feature type="signal peptide" evidence="2">
    <location>
        <begin position="1"/>
        <end position="24"/>
    </location>
</feature>
<feature type="compositionally biased region" description="Basic and acidic residues" evidence="1">
    <location>
        <begin position="166"/>
        <end position="188"/>
    </location>
</feature>
<sequence length="228" mass="22819">MARISTVSWTLSFLALQLFGYTTAREGKVLRDDSNGLNKRFRNWHDIDAARYRGLTAGGYGGGSSSGGGYGSGGGPSFGPGGGNGGGNGGGFGNGGGAGIGGPGYGPGGGSIGGAIGGGGGYGGGFGGGYGGGYGSGGGGIDSNSRKRNGGGIDLHTGSIPRYRSHPSETSRAMEHAHDVSMMARKETTSSGKETTSRGEKSTMARKDTTSHGEKYNHDESMMKTRKD</sequence>
<feature type="region of interest" description="Disordered" evidence="1">
    <location>
        <begin position="141"/>
        <end position="228"/>
    </location>
</feature>
<dbReference type="EMBL" id="BTGU01000005">
    <property type="protein sequence ID" value="GMN34962.1"/>
    <property type="molecule type" value="Genomic_DNA"/>
</dbReference>
<evidence type="ECO:0000256" key="1">
    <source>
        <dbReference type="SAM" id="MobiDB-lite"/>
    </source>
</evidence>
<comment type="caution">
    <text evidence="3">The sequence shown here is derived from an EMBL/GenBank/DDBJ whole genome shotgun (WGS) entry which is preliminary data.</text>
</comment>
<keyword evidence="2" id="KW-0732">Signal</keyword>
<dbReference type="Proteomes" id="UP001187192">
    <property type="component" value="Unassembled WGS sequence"/>
</dbReference>
<proteinExistence type="predicted"/>
<dbReference type="AlphaFoldDB" id="A0AA88CYS2"/>
<protein>
    <recommendedName>
        <fullName evidence="5">Glycine-rich protein</fullName>
    </recommendedName>
</protein>
<keyword evidence="4" id="KW-1185">Reference proteome</keyword>
<evidence type="ECO:0008006" key="5">
    <source>
        <dbReference type="Google" id="ProtNLM"/>
    </source>
</evidence>
<gene>
    <name evidence="3" type="ORF">TIFTF001_005012</name>
</gene>
<accession>A0AA88CYS2</accession>